<dbReference type="InterPro" id="IPR002942">
    <property type="entry name" value="S4_RNA-bd"/>
</dbReference>
<reference evidence="5 6" key="1">
    <citation type="submission" date="2020-10" db="EMBL/GenBank/DDBJ databases">
        <title>Sequencing the genomes of 1000 actinobacteria strains.</title>
        <authorList>
            <person name="Klenk H.-P."/>
        </authorList>
    </citation>
    <scope>NUCLEOTIDE SEQUENCE [LARGE SCALE GENOMIC DNA]</scope>
    <source>
        <strain evidence="5 6">DSM 15474</strain>
    </source>
</reference>
<dbReference type="InterPro" id="IPR047048">
    <property type="entry name" value="TlyA"/>
</dbReference>
<dbReference type="Pfam" id="PF01479">
    <property type="entry name" value="S4"/>
    <property type="match status" value="1"/>
</dbReference>
<proteinExistence type="inferred from homology"/>
<feature type="domain" description="RNA-binding S4" evidence="4">
    <location>
        <begin position="7"/>
        <end position="71"/>
    </location>
</feature>
<dbReference type="InterPro" id="IPR036986">
    <property type="entry name" value="S4_RNA-bd_sf"/>
</dbReference>
<dbReference type="EMBL" id="JADBEE010000001">
    <property type="protein sequence ID" value="MBE1513249.1"/>
    <property type="molecule type" value="Genomic_DNA"/>
</dbReference>
<keyword evidence="5" id="KW-0489">Methyltransferase</keyword>
<dbReference type="InterPro" id="IPR004538">
    <property type="entry name" value="Hemolysin_A/TlyA"/>
</dbReference>
<dbReference type="PANTHER" id="PTHR32319">
    <property type="entry name" value="BACTERIAL HEMOLYSIN-LIKE PROTEIN"/>
    <property type="match status" value="1"/>
</dbReference>
<evidence type="ECO:0000259" key="4">
    <source>
        <dbReference type="SMART" id="SM00363"/>
    </source>
</evidence>
<dbReference type="CDD" id="cd00165">
    <property type="entry name" value="S4"/>
    <property type="match status" value="1"/>
</dbReference>
<dbReference type="SUPFAM" id="SSF53335">
    <property type="entry name" value="S-adenosyl-L-methionine-dependent methyltransferases"/>
    <property type="match status" value="1"/>
</dbReference>
<dbReference type="RefSeq" id="WP_225939534.1">
    <property type="nucleotide sequence ID" value="NZ_JADBEE010000001.1"/>
</dbReference>
<dbReference type="EC" id="2.1.1.226" evidence="5"/>
<dbReference type="PANTHER" id="PTHR32319:SF0">
    <property type="entry name" value="BACTERIAL HEMOLYSIN-LIKE PROTEIN"/>
    <property type="match status" value="1"/>
</dbReference>
<name>A0ABR9J2R1_9MICC</name>
<dbReference type="EC" id="2.1.1.227" evidence="5"/>
<dbReference type="Gene3D" id="3.40.50.150">
    <property type="entry name" value="Vaccinia Virus protein VP39"/>
    <property type="match status" value="1"/>
</dbReference>
<evidence type="ECO:0000256" key="1">
    <source>
        <dbReference type="ARBA" id="ARBA00022884"/>
    </source>
</evidence>
<dbReference type="PIRSF" id="PIRSF005578">
    <property type="entry name" value="TlyA"/>
    <property type="match status" value="1"/>
</dbReference>
<dbReference type="SMART" id="SM00363">
    <property type="entry name" value="S4"/>
    <property type="match status" value="1"/>
</dbReference>
<organism evidence="5 6">
    <name type="scientific">Nesterenkonia halotolerans</name>
    <dbReference type="NCBI Taxonomy" id="225325"/>
    <lineage>
        <taxon>Bacteria</taxon>
        <taxon>Bacillati</taxon>
        <taxon>Actinomycetota</taxon>
        <taxon>Actinomycetes</taxon>
        <taxon>Micrococcales</taxon>
        <taxon>Micrococcaceae</taxon>
        <taxon>Nesterenkonia</taxon>
    </lineage>
</organism>
<dbReference type="GO" id="GO:0008168">
    <property type="term" value="F:methyltransferase activity"/>
    <property type="evidence" value="ECO:0007669"/>
    <property type="project" value="UniProtKB-KW"/>
</dbReference>
<evidence type="ECO:0000313" key="6">
    <source>
        <dbReference type="Proteomes" id="UP000636579"/>
    </source>
</evidence>
<dbReference type="GO" id="GO:0032259">
    <property type="term" value="P:methylation"/>
    <property type="evidence" value="ECO:0007669"/>
    <property type="project" value="UniProtKB-KW"/>
</dbReference>
<dbReference type="PROSITE" id="PS50889">
    <property type="entry name" value="S4"/>
    <property type="match status" value="1"/>
</dbReference>
<evidence type="ECO:0000256" key="3">
    <source>
        <dbReference type="PROSITE-ProRule" id="PRU00182"/>
    </source>
</evidence>
<protein>
    <submittedName>
        <fullName evidence="5">23S rRNA (Cytidine1920-2'-O)/16S rRNA (Cytidine1409-2'-O)-methyltransferase</fullName>
        <ecNumber evidence="5">2.1.1.226</ecNumber>
        <ecNumber evidence="5">2.1.1.227</ecNumber>
    </submittedName>
</protein>
<dbReference type="SUPFAM" id="SSF55174">
    <property type="entry name" value="Alpha-L RNA-binding motif"/>
    <property type="match status" value="1"/>
</dbReference>
<dbReference type="Gene3D" id="3.10.290.10">
    <property type="entry name" value="RNA-binding S4 domain"/>
    <property type="match status" value="1"/>
</dbReference>
<evidence type="ECO:0000256" key="2">
    <source>
        <dbReference type="ARBA" id="ARBA00029460"/>
    </source>
</evidence>
<gene>
    <name evidence="5" type="ORF">H4W26_000004</name>
</gene>
<dbReference type="Proteomes" id="UP000636579">
    <property type="component" value="Unassembled WGS sequence"/>
</dbReference>
<dbReference type="Pfam" id="PF01728">
    <property type="entry name" value="FtsJ"/>
    <property type="match status" value="1"/>
</dbReference>
<accession>A0ABR9J2R1</accession>
<sequence>MSPSGKMRLDKMLVARGLAPSRTRAAQLIQQGQVSIAGVPAQKASALVSDTQRLEVHIQDTWVSRAAHKLSGALGASPQVTVAGRRCLDAGASTGGFTQVLLAAGAAHVVAVDVGHGQMHPEISADPRVENHEGLNLRHMHRGDLGEPFDLIVADLSFISLRLVLPALAAQALPGGDLLLMVKPQFEIGRDRLGRTGVVSSPNLRREAVEGVIEAAAAHGLRLRDVHRSTLEGQDGNAEFFLQLRREDTASCTPAEAAERINDRLGKVEFD</sequence>
<keyword evidence="6" id="KW-1185">Reference proteome</keyword>
<comment type="caution">
    <text evidence="5">The sequence shown here is derived from an EMBL/GenBank/DDBJ whole genome shotgun (WGS) entry which is preliminary data.</text>
</comment>
<keyword evidence="1 3" id="KW-0694">RNA-binding</keyword>
<comment type="similarity">
    <text evidence="2">Belongs to the TlyA family.</text>
</comment>
<dbReference type="InterPro" id="IPR029063">
    <property type="entry name" value="SAM-dependent_MTases_sf"/>
</dbReference>
<evidence type="ECO:0000313" key="5">
    <source>
        <dbReference type="EMBL" id="MBE1513249.1"/>
    </source>
</evidence>
<keyword evidence="5" id="KW-0808">Transferase</keyword>
<dbReference type="InterPro" id="IPR002877">
    <property type="entry name" value="RNA_MeTrfase_FtsJ_dom"/>
</dbReference>